<dbReference type="AlphaFoldDB" id="A0A485LFS6"/>
<name>A0A485LFS6_9STRA</name>
<dbReference type="Proteomes" id="UP000332933">
    <property type="component" value="Unassembled WGS sequence"/>
</dbReference>
<dbReference type="EMBL" id="CAADRA010006929">
    <property type="protein sequence ID" value="VFT97406.1"/>
    <property type="molecule type" value="Genomic_DNA"/>
</dbReference>
<evidence type="ECO:0000313" key="3">
    <source>
        <dbReference type="EMBL" id="VFT97406.1"/>
    </source>
</evidence>
<keyword evidence="4" id="KW-1185">Reference proteome</keyword>
<sequence>MLIKEEILILVGTPWGDPAHTGLIRCAKVSELEANHEAHVDSIIAGIEENLEELFSERRNLEVSLQRSITSTHEAVASLRSRQSDGAPKTKTVKLEVAKYGGTEGENLLRWIVQVTTAANAQGIADEQLRFAFVMSHLKGRAEEWAFSLRVGDSDCFDDFEDVLAQLKTSFLPPNSDFRHRSKFMTATQAKRTFREFVDELRYLAACLTDGSSPPKKSASPYS</sequence>
<protein>
    <submittedName>
        <fullName evidence="3">Aste57867_20726 protein</fullName>
    </submittedName>
</protein>
<dbReference type="Pfam" id="PF03732">
    <property type="entry name" value="Retrotrans_gag"/>
    <property type="match status" value="1"/>
</dbReference>
<reference evidence="3 4" key="1">
    <citation type="submission" date="2019-03" db="EMBL/GenBank/DDBJ databases">
        <authorList>
            <person name="Gaulin E."/>
            <person name="Dumas B."/>
        </authorList>
    </citation>
    <scope>NUCLEOTIDE SEQUENCE [LARGE SCALE GENOMIC DNA]</scope>
    <source>
        <strain evidence="3">CBS 568.67</strain>
    </source>
</reference>
<evidence type="ECO:0000313" key="2">
    <source>
        <dbReference type="EMBL" id="KAF0687535.1"/>
    </source>
</evidence>
<dbReference type="EMBL" id="VJMH01006903">
    <property type="protein sequence ID" value="KAF0687535.1"/>
    <property type="molecule type" value="Genomic_DNA"/>
</dbReference>
<evidence type="ECO:0000313" key="4">
    <source>
        <dbReference type="Proteomes" id="UP000332933"/>
    </source>
</evidence>
<reference evidence="2" key="2">
    <citation type="submission" date="2019-06" db="EMBL/GenBank/DDBJ databases">
        <title>Genomics analysis of Aphanomyces spp. identifies a new class of oomycete effector associated with host adaptation.</title>
        <authorList>
            <person name="Gaulin E."/>
        </authorList>
    </citation>
    <scope>NUCLEOTIDE SEQUENCE</scope>
    <source>
        <strain evidence="2">CBS 578.67</strain>
    </source>
</reference>
<accession>A0A485LFS6</accession>
<dbReference type="OrthoDB" id="79194at2759"/>
<evidence type="ECO:0000259" key="1">
    <source>
        <dbReference type="Pfam" id="PF03732"/>
    </source>
</evidence>
<proteinExistence type="predicted"/>
<feature type="domain" description="Retrotransposon gag" evidence="1">
    <location>
        <begin position="133"/>
        <end position="210"/>
    </location>
</feature>
<organism evidence="3 4">
    <name type="scientific">Aphanomyces stellatus</name>
    <dbReference type="NCBI Taxonomy" id="120398"/>
    <lineage>
        <taxon>Eukaryota</taxon>
        <taxon>Sar</taxon>
        <taxon>Stramenopiles</taxon>
        <taxon>Oomycota</taxon>
        <taxon>Saprolegniomycetes</taxon>
        <taxon>Saprolegniales</taxon>
        <taxon>Verrucalvaceae</taxon>
        <taxon>Aphanomyces</taxon>
    </lineage>
</organism>
<dbReference type="InterPro" id="IPR005162">
    <property type="entry name" value="Retrotrans_gag_dom"/>
</dbReference>
<gene>
    <name evidence="3" type="primary">Aste57867_20726</name>
    <name evidence="2" type="ORF">As57867_020658</name>
    <name evidence="3" type="ORF">ASTE57867_20726</name>
</gene>